<evidence type="ECO:0000313" key="2">
    <source>
        <dbReference type="EMBL" id="KDN85168.1"/>
    </source>
</evidence>
<organism evidence="2 3">
    <name type="scientific">Kitasatospora cheerisanensis KCTC 2395</name>
    <dbReference type="NCBI Taxonomy" id="1348663"/>
    <lineage>
        <taxon>Bacteria</taxon>
        <taxon>Bacillati</taxon>
        <taxon>Actinomycetota</taxon>
        <taxon>Actinomycetes</taxon>
        <taxon>Kitasatosporales</taxon>
        <taxon>Streptomycetaceae</taxon>
        <taxon>Kitasatospora</taxon>
    </lineage>
</organism>
<gene>
    <name evidence="2" type="ORF">KCH_32670</name>
</gene>
<protein>
    <submittedName>
        <fullName evidence="2">Uncharacterized protein</fullName>
    </submittedName>
</protein>
<feature type="compositionally biased region" description="Basic and acidic residues" evidence="1">
    <location>
        <begin position="8"/>
        <end position="21"/>
    </location>
</feature>
<comment type="caution">
    <text evidence="2">The sequence shown here is derived from an EMBL/GenBank/DDBJ whole genome shotgun (WGS) entry which is preliminary data.</text>
</comment>
<dbReference type="AlphaFoldDB" id="A0A066YUH0"/>
<proteinExistence type="predicted"/>
<dbReference type="OrthoDB" id="10005062at2"/>
<sequence>MASTTPRTDTRPEPAEIRPEPADAPAGAACPDAHEPRSDAAPVPMRVLLASCRAAEAVSTPPERHAA</sequence>
<feature type="region of interest" description="Disordered" evidence="1">
    <location>
        <begin position="1"/>
        <end position="42"/>
    </location>
</feature>
<evidence type="ECO:0000313" key="3">
    <source>
        <dbReference type="Proteomes" id="UP000027178"/>
    </source>
</evidence>
<evidence type="ECO:0000256" key="1">
    <source>
        <dbReference type="SAM" id="MobiDB-lite"/>
    </source>
</evidence>
<dbReference type="Proteomes" id="UP000027178">
    <property type="component" value="Unassembled WGS sequence"/>
</dbReference>
<accession>A0A066YUH0</accession>
<dbReference type="PATRIC" id="fig|1348663.4.peg.3141"/>
<dbReference type="HOGENOM" id="CLU_2806750_0_0_11"/>
<dbReference type="EMBL" id="JNBY01000087">
    <property type="protein sequence ID" value="KDN85168.1"/>
    <property type="molecule type" value="Genomic_DNA"/>
</dbReference>
<dbReference type="RefSeq" id="WP_035863475.1">
    <property type="nucleotide sequence ID" value="NZ_KK853997.1"/>
</dbReference>
<name>A0A066YUH0_9ACTN</name>
<keyword evidence="3" id="KW-1185">Reference proteome</keyword>
<reference evidence="2 3" key="1">
    <citation type="submission" date="2014-05" db="EMBL/GenBank/DDBJ databases">
        <title>Draft Genome Sequence of Kitasatospora cheerisanensis KCTC 2395.</title>
        <authorList>
            <person name="Nam D.H."/>
        </authorList>
    </citation>
    <scope>NUCLEOTIDE SEQUENCE [LARGE SCALE GENOMIC DNA]</scope>
    <source>
        <strain evidence="2 3">KCTC 2395</strain>
    </source>
</reference>